<dbReference type="AlphaFoldDB" id="A0A4R1HHZ2"/>
<gene>
    <name evidence="1" type="ORF">DFR30_0041</name>
</gene>
<dbReference type="PANTHER" id="PTHR46523:SF1">
    <property type="entry name" value="DCTP PYROPHOSPHATASE 1"/>
    <property type="match status" value="1"/>
</dbReference>
<evidence type="ECO:0000313" key="2">
    <source>
        <dbReference type="Proteomes" id="UP000295707"/>
    </source>
</evidence>
<dbReference type="InterPro" id="IPR025984">
    <property type="entry name" value="DCTPP"/>
</dbReference>
<dbReference type="PIRSF" id="PIRSF029826">
    <property type="entry name" value="UCP029826_pph"/>
    <property type="match status" value="1"/>
</dbReference>
<organism evidence="1 2">
    <name type="scientific">Thiogranum longum</name>
    <dbReference type="NCBI Taxonomy" id="1537524"/>
    <lineage>
        <taxon>Bacteria</taxon>
        <taxon>Pseudomonadati</taxon>
        <taxon>Pseudomonadota</taxon>
        <taxon>Gammaproteobacteria</taxon>
        <taxon>Chromatiales</taxon>
        <taxon>Ectothiorhodospiraceae</taxon>
        <taxon>Thiogranum</taxon>
    </lineage>
</organism>
<dbReference type="SUPFAM" id="SSF101386">
    <property type="entry name" value="all-alpha NTP pyrophosphatases"/>
    <property type="match status" value="1"/>
</dbReference>
<dbReference type="PANTHER" id="PTHR46523">
    <property type="entry name" value="DCTP PYROPHOSPHATASE 1"/>
    <property type="match status" value="1"/>
</dbReference>
<evidence type="ECO:0000313" key="1">
    <source>
        <dbReference type="EMBL" id="TCK16822.1"/>
    </source>
</evidence>
<dbReference type="Pfam" id="PF12643">
    <property type="entry name" value="MazG-like"/>
    <property type="match status" value="1"/>
</dbReference>
<dbReference type="InterPro" id="IPR052555">
    <property type="entry name" value="dCTP_Pyrophosphatase"/>
</dbReference>
<keyword evidence="2" id="KW-1185">Reference proteome</keyword>
<sequence>MNHMNHLTDSDSLEQLRRQLARFADERDWQKFHSPKNLSMALIAEAAELVEHFQWLSEAQSHSLDEEKHAQVRLELADILIYLIRTADQLEIDLISAANDKIVINEERYPVEKVRGKAGRAEDFR</sequence>
<dbReference type="GO" id="GO:0047429">
    <property type="term" value="F:nucleoside triphosphate diphosphatase activity"/>
    <property type="evidence" value="ECO:0007669"/>
    <property type="project" value="InterPro"/>
</dbReference>
<dbReference type="Gene3D" id="1.10.287.1080">
    <property type="entry name" value="MazG-like"/>
    <property type="match status" value="1"/>
</dbReference>
<keyword evidence="1" id="KW-0378">Hydrolase</keyword>
<reference evidence="1 2" key="1">
    <citation type="submission" date="2019-03" db="EMBL/GenBank/DDBJ databases">
        <title>Genomic Encyclopedia of Type Strains, Phase IV (KMG-IV): sequencing the most valuable type-strain genomes for metagenomic binning, comparative biology and taxonomic classification.</title>
        <authorList>
            <person name="Goeker M."/>
        </authorList>
    </citation>
    <scope>NUCLEOTIDE SEQUENCE [LARGE SCALE GENOMIC DNA]</scope>
    <source>
        <strain evidence="1 2">DSM 19610</strain>
    </source>
</reference>
<comment type="caution">
    <text evidence="1">The sequence shown here is derived from an EMBL/GenBank/DDBJ whole genome shotgun (WGS) entry which is preliminary data.</text>
</comment>
<proteinExistence type="predicted"/>
<name>A0A4R1HHZ2_9GAMM</name>
<dbReference type="EMBL" id="SMFX01000001">
    <property type="protein sequence ID" value="TCK16822.1"/>
    <property type="molecule type" value="Genomic_DNA"/>
</dbReference>
<dbReference type="GO" id="GO:0009143">
    <property type="term" value="P:nucleoside triphosphate catabolic process"/>
    <property type="evidence" value="ECO:0007669"/>
    <property type="project" value="InterPro"/>
</dbReference>
<dbReference type="Proteomes" id="UP000295707">
    <property type="component" value="Unassembled WGS sequence"/>
</dbReference>
<protein>
    <submittedName>
        <fullName evidence="1">NTP pyrophosphatase (Non-canonical NTP hydrolase)</fullName>
    </submittedName>
</protein>
<accession>A0A4R1HHZ2</accession>
<dbReference type="CDD" id="cd11537">
    <property type="entry name" value="NTP-PPase_RS21-C6_like"/>
    <property type="match status" value="1"/>
</dbReference>